<dbReference type="Proteomes" id="UP000265520">
    <property type="component" value="Unassembled WGS sequence"/>
</dbReference>
<protein>
    <submittedName>
        <fullName evidence="1">Uncharacterized protein</fullName>
    </submittedName>
</protein>
<dbReference type="EMBL" id="LXQA010827526">
    <property type="protein sequence ID" value="MCI72897.1"/>
    <property type="molecule type" value="Genomic_DNA"/>
</dbReference>
<reference evidence="1 2" key="1">
    <citation type="journal article" date="2018" name="Front. Plant Sci.">
        <title>Red Clover (Trifolium pratense) and Zigzag Clover (T. medium) - A Picture of Genomic Similarities and Differences.</title>
        <authorList>
            <person name="Dluhosova J."/>
            <person name="Istvanek J."/>
            <person name="Nedelnik J."/>
            <person name="Repkova J."/>
        </authorList>
    </citation>
    <scope>NUCLEOTIDE SEQUENCE [LARGE SCALE GENOMIC DNA]</scope>
    <source>
        <strain evidence="2">cv. 10/8</strain>
        <tissue evidence="1">Leaf</tissue>
    </source>
</reference>
<organism evidence="1 2">
    <name type="scientific">Trifolium medium</name>
    <dbReference type="NCBI Taxonomy" id="97028"/>
    <lineage>
        <taxon>Eukaryota</taxon>
        <taxon>Viridiplantae</taxon>
        <taxon>Streptophyta</taxon>
        <taxon>Embryophyta</taxon>
        <taxon>Tracheophyta</taxon>
        <taxon>Spermatophyta</taxon>
        <taxon>Magnoliopsida</taxon>
        <taxon>eudicotyledons</taxon>
        <taxon>Gunneridae</taxon>
        <taxon>Pentapetalae</taxon>
        <taxon>rosids</taxon>
        <taxon>fabids</taxon>
        <taxon>Fabales</taxon>
        <taxon>Fabaceae</taxon>
        <taxon>Papilionoideae</taxon>
        <taxon>50 kb inversion clade</taxon>
        <taxon>NPAAA clade</taxon>
        <taxon>Hologalegina</taxon>
        <taxon>IRL clade</taxon>
        <taxon>Trifolieae</taxon>
        <taxon>Trifolium</taxon>
    </lineage>
</organism>
<keyword evidence="2" id="KW-1185">Reference proteome</keyword>
<evidence type="ECO:0000313" key="2">
    <source>
        <dbReference type="Proteomes" id="UP000265520"/>
    </source>
</evidence>
<comment type="caution">
    <text evidence="1">The sequence shown here is derived from an EMBL/GenBank/DDBJ whole genome shotgun (WGS) entry which is preliminary data.</text>
</comment>
<name>A0A392UJG2_9FABA</name>
<sequence>MTFASDVLAIRHCCMRLGQLLTHANGSSLLCPA</sequence>
<evidence type="ECO:0000313" key="1">
    <source>
        <dbReference type="EMBL" id="MCI72897.1"/>
    </source>
</evidence>
<proteinExistence type="predicted"/>
<accession>A0A392UJG2</accession>
<feature type="non-terminal residue" evidence="1">
    <location>
        <position position="33"/>
    </location>
</feature>
<dbReference type="AlphaFoldDB" id="A0A392UJG2"/>